<dbReference type="SUPFAM" id="SSF50044">
    <property type="entry name" value="SH3-domain"/>
    <property type="match status" value="2"/>
</dbReference>
<dbReference type="InterPro" id="IPR036028">
    <property type="entry name" value="SH3-like_dom_sf"/>
</dbReference>
<dbReference type="GO" id="GO:0055037">
    <property type="term" value="C:recycling endosome"/>
    <property type="evidence" value="ECO:0007669"/>
    <property type="project" value="TreeGrafter"/>
</dbReference>
<dbReference type="SUPFAM" id="SSF103657">
    <property type="entry name" value="BAR/IMD domain-like"/>
    <property type="match status" value="1"/>
</dbReference>
<feature type="region of interest" description="Disordered" evidence="4">
    <location>
        <begin position="673"/>
        <end position="693"/>
    </location>
</feature>
<evidence type="ECO:0000256" key="2">
    <source>
        <dbReference type="PROSITE-ProRule" id="PRU00192"/>
    </source>
</evidence>
<dbReference type="GO" id="GO:0045202">
    <property type="term" value="C:synapse"/>
    <property type="evidence" value="ECO:0007669"/>
    <property type="project" value="GOC"/>
</dbReference>
<feature type="domain" description="SH3" evidence="5">
    <location>
        <begin position="699"/>
        <end position="758"/>
    </location>
</feature>
<dbReference type="Proteomes" id="UP001165289">
    <property type="component" value="Unassembled WGS sequence"/>
</dbReference>
<dbReference type="AlphaFoldDB" id="A0AAV7JYT4"/>
<dbReference type="GO" id="GO:0007274">
    <property type="term" value="P:neuromuscular synaptic transmission"/>
    <property type="evidence" value="ECO:0007669"/>
    <property type="project" value="TreeGrafter"/>
</dbReference>
<name>A0AAV7JYT4_9METZ</name>
<proteinExistence type="predicted"/>
<protein>
    <submittedName>
        <fullName evidence="7">F-BAR and double SH3 domains protein 2</fullName>
    </submittedName>
</protein>
<gene>
    <name evidence="7" type="ORF">LOD99_3194</name>
</gene>
<dbReference type="InterPro" id="IPR027267">
    <property type="entry name" value="AH/BAR_dom_sf"/>
</dbReference>
<keyword evidence="3" id="KW-0175">Coiled coil</keyword>
<evidence type="ECO:0000256" key="4">
    <source>
        <dbReference type="SAM" id="MobiDB-lite"/>
    </source>
</evidence>
<keyword evidence="1 2" id="KW-0728">SH3 domain</keyword>
<accession>A0AAV7JYT4</accession>
<evidence type="ECO:0000259" key="6">
    <source>
        <dbReference type="PROSITE" id="PS51741"/>
    </source>
</evidence>
<dbReference type="Gene3D" id="1.20.1270.60">
    <property type="entry name" value="Arfaptin homology (AH) domain/BAR domain"/>
    <property type="match status" value="1"/>
</dbReference>
<sequence length="781" mass="88014">MSGRSININNVVASTSYKQGKYPINSCFNPENRFSKRTLINNFGFRKAKHPTLLAEKTAKEGKLINLADSMYSTTNIRSNDLLDIPSSSSNQIRASSSTSPSHVKKDKIMFVRNLRNNLDEQCTKLANKFSFDLEMMDDLKSFTKHKAALDKDYSQKLSGLVSQFTQKLPADKDIPETEDRSLLDIWKIILEACRSLSEGMGKISEVLSNDVCNIIRSKRRAREISFKRGQEQAQQLSAELITSAKELSKSHRNYNESEKEACDIRQKFSQIEAKQRGGRTSMFETHSHLEKNFSKTKRKVITTERKTTDCRNEYLMLIEAFNSHANKYQFTYMQDLCKDLSGSYFREMRDHMITIGRACVETFDDIKSQFLNFLTATYKTKSQYEVDTFLSDNPVFTTSLSCEFEPYNNDHIHTLSKEYGSYTVLTKTAQNLTLQVVQEQDRILQKSKAMKGLNSVYDAYTKTPEFGTEEAYLEAEQKIEILKREMRHSEINILRSESKLSLLSALGLDIEKYRTSAQDVSRTQCSSALTTNRDSKNVNTHNLARLTNTANQDRNSVAEPTPSLLVSKASGLAIGDHSNNTDPFSPRFIHSSSFMEASSSDDEMSEIDNSSTKKMATVLYSFQATTEEDISIFENEMVEIKEEEDNGWCWGVNLRGDGGYFPSSYVQVVSRPSTPGSITSSTSIPSLHTQGSTTSVQSHSLKVRSICAYDAGENDELSFPEGIFIQIVSKEDEDWWTGSYNGITGVFPAVTVEAEDLTSGHSNSSTSRDSSVSEPTVNLF</sequence>
<dbReference type="EMBL" id="JAKMXF010000255">
    <property type="protein sequence ID" value="KAI6653690.1"/>
    <property type="molecule type" value="Genomic_DNA"/>
</dbReference>
<dbReference type="GO" id="GO:0030833">
    <property type="term" value="P:regulation of actin filament polymerization"/>
    <property type="evidence" value="ECO:0007669"/>
    <property type="project" value="TreeGrafter"/>
</dbReference>
<organism evidence="7 8">
    <name type="scientific">Oopsacas minuta</name>
    <dbReference type="NCBI Taxonomy" id="111878"/>
    <lineage>
        <taxon>Eukaryota</taxon>
        <taxon>Metazoa</taxon>
        <taxon>Porifera</taxon>
        <taxon>Hexactinellida</taxon>
        <taxon>Hexasterophora</taxon>
        <taxon>Lyssacinosida</taxon>
        <taxon>Leucopsacidae</taxon>
        <taxon>Oopsacas</taxon>
    </lineage>
</organism>
<evidence type="ECO:0000259" key="5">
    <source>
        <dbReference type="PROSITE" id="PS50002"/>
    </source>
</evidence>
<dbReference type="PANTHER" id="PTHR15735:SF21">
    <property type="entry name" value="PROTEIN NERVOUS WRECK"/>
    <property type="match status" value="1"/>
</dbReference>
<dbReference type="PROSITE" id="PS51741">
    <property type="entry name" value="F_BAR"/>
    <property type="match status" value="1"/>
</dbReference>
<dbReference type="InterPro" id="IPR001452">
    <property type="entry name" value="SH3_domain"/>
</dbReference>
<feature type="compositionally biased region" description="Low complexity" evidence="4">
    <location>
        <begin position="760"/>
        <end position="774"/>
    </location>
</feature>
<dbReference type="SMART" id="SM00326">
    <property type="entry name" value="SH3"/>
    <property type="match status" value="2"/>
</dbReference>
<comment type="caution">
    <text evidence="7">The sequence shown here is derived from an EMBL/GenBank/DDBJ whole genome shotgun (WGS) entry which is preliminary data.</text>
</comment>
<evidence type="ECO:0000256" key="3">
    <source>
        <dbReference type="PROSITE-ProRule" id="PRU01077"/>
    </source>
</evidence>
<dbReference type="InterPro" id="IPR031160">
    <property type="entry name" value="F_BAR_dom"/>
</dbReference>
<dbReference type="Pfam" id="PF14604">
    <property type="entry name" value="SH3_9"/>
    <property type="match status" value="2"/>
</dbReference>
<feature type="region of interest" description="Disordered" evidence="4">
    <location>
        <begin position="758"/>
        <end position="781"/>
    </location>
</feature>
<dbReference type="Pfam" id="PF00611">
    <property type="entry name" value="FCH"/>
    <property type="match status" value="1"/>
</dbReference>
<keyword evidence="8" id="KW-1185">Reference proteome</keyword>
<dbReference type="PANTHER" id="PTHR15735">
    <property type="entry name" value="FCH AND DOUBLE SH3 DOMAINS PROTEIN"/>
    <property type="match status" value="1"/>
</dbReference>
<reference evidence="7 8" key="1">
    <citation type="journal article" date="2023" name="BMC Biol.">
        <title>The compact genome of the sponge Oopsacas minuta (Hexactinellida) is lacking key metazoan core genes.</title>
        <authorList>
            <person name="Santini S."/>
            <person name="Schenkelaars Q."/>
            <person name="Jourda C."/>
            <person name="Duchesne M."/>
            <person name="Belahbib H."/>
            <person name="Rocher C."/>
            <person name="Selva M."/>
            <person name="Riesgo A."/>
            <person name="Vervoort M."/>
            <person name="Leys S.P."/>
            <person name="Kodjabachian L."/>
            <person name="Le Bivic A."/>
            <person name="Borchiellini C."/>
            <person name="Claverie J.M."/>
            <person name="Renard E."/>
        </authorList>
    </citation>
    <scope>NUCLEOTIDE SEQUENCE [LARGE SCALE GENOMIC DNA]</scope>
    <source>
        <strain evidence="7">SPO-2</strain>
    </source>
</reference>
<evidence type="ECO:0000256" key="1">
    <source>
        <dbReference type="ARBA" id="ARBA00022443"/>
    </source>
</evidence>
<dbReference type="PROSITE" id="PS50002">
    <property type="entry name" value="SH3"/>
    <property type="match status" value="2"/>
</dbReference>
<dbReference type="SMART" id="SM00055">
    <property type="entry name" value="FCH"/>
    <property type="match status" value="1"/>
</dbReference>
<feature type="domain" description="SH3" evidence="5">
    <location>
        <begin position="612"/>
        <end position="672"/>
    </location>
</feature>
<dbReference type="Gene3D" id="2.30.30.40">
    <property type="entry name" value="SH3 Domains"/>
    <property type="match status" value="2"/>
</dbReference>
<evidence type="ECO:0000313" key="8">
    <source>
        <dbReference type="Proteomes" id="UP001165289"/>
    </source>
</evidence>
<evidence type="ECO:0000313" key="7">
    <source>
        <dbReference type="EMBL" id="KAI6653690.1"/>
    </source>
</evidence>
<feature type="compositionally biased region" description="Low complexity" evidence="4">
    <location>
        <begin position="673"/>
        <end position="687"/>
    </location>
</feature>
<feature type="domain" description="F-BAR" evidence="6">
    <location>
        <begin position="110"/>
        <end position="390"/>
    </location>
</feature>
<dbReference type="InterPro" id="IPR001060">
    <property type="entry name" value="FCH_dom"/>
</dbReference>